<accession>A0A8X6LZ19</accession>
<evidence type="ECO:0000313" key="2">
    <source>
        <dbReference type="EMBL" id="GFR27220.1"/>
    </source>
</evidence>
<dbReference type="Pfam" id="PF13843">
    <property type="entry name" value="DDE_Tnp_1_7"/>
    <property type="match status" value="1"/>
</dbReference>
<dbReference type="PANTHER" id="PTHR46599:SF3">
    <property type="entry name" value="PIGGYBAC TRANSPOSABLE ELEMENT-DERIVED PROTEIN 4"/>
    <property type="match status" value="1"/>
</dbReference>
<comment type="caution">
    <text evidence="2">The sequence shown here is derived from an EMBL/GenBank/DDBJ whole genome shotgun (WGS) entry which is preliminary data.</text>
</comment>
<feature type="domain" description="PiggyBac transposable element-derived protein" evidence="1">
    <location>
        <begin position="1"/>
        <end position="215"/>
    </location>
</feature>
<organism evidence="2 3">
    <name type="scientific">Trichonephila clavata</name>
    <name type="common">Joro spider</name>
    <name type="synonym">Nephila clavata</name>
    <dbReference type="NCBI Taxonomy" id="2740835"/>
    <lineage>
        <taxon>Eukaryota</taxon>
        <taxon>Metazoa</taxon>
        <taxon>Ecdysozoa</taxon>
        <taxon>Arthropoda</taxon>
        <taxon>Chelicerata</taxon>
        <taxon>Arachnida</taxon>
        <taxon>Araneae</taxon>
        <taxon>Araneomorphae</taxon>
        <taxon>Entelegynae</taxon>
        <taxon>Araneoidea</taxon>
        <taxon>Nephilidae</taxon>
        <taxon>Trichonephila</taxon>
    </lineage>
</organism>
<keyword evidence="3" id="KW-1185">Reference proteome</keyword>
<name>A0A8X6LZ19_TRICU</name>
<reference evidence="2" key="1">
    <citation type="submission" date="2020-07" db="EMBL/GenBank/DDBJ databases">
        <title>Multicomponent nature underlies the extraordinary mechanical properties of spider dragline silk.</title>
        <authorList>
            <person name="Kono N."/>
            <person name="Nakamura H."/>
            <person name="Mori M."/>
            <person name="Yoshida Y."/>
            <person name="Ohtoshi R."/>
            <person name="Malay A.D."/>
            <person name="Moran D.A.P."/>
            <person name="Tomita M."/>
            <person name="Numata K."/>
            <person name="Arakawa K."/>
        </authorList>
    </citation>
    <scope>NUCLEOTIDE SEQUENCE</scope>
</reference>
<gene>
    <name evidence="2" type="primary">X975_03623</name>
    <name evidence="2" type="ORF">TNCT_271761</name>
</gene>
<evidence type="ECO:0000313" key="3">
    <source>
        <dbReference type="Proteomes" id="UP000887116"/>
    </source>
</evidence>
<protein>
    <submittedName>
        <fullName evidence="2">PiggyBac transposable element-derived protein 4</fullName>
    </submittedName>
</protein>
<dbReference type="PANTHER" id="PTHR46599">
    <property type="entry name" value="PIGGYBAC TRANSPOSABLE ELEMENT-DERIVED PROTEIN 4"/>
    <property type="match status" value="1"/>
</dbReference>
<proteinExistence type="predicted"/>
<sequence length="273" mass="31305">MAKFKDRSSLKQYLTLNSIKRGIKLWEICDSVTGYTYDMNIYAGKDLNTDGKTLGERVVLQLCLTIRNPDVTLALDRFFTSENLIDNIDFPAVGTCISTRRNMPKFRSGVKLAKGESEFFQNRNGTLATRWQDSKEVIVLSNFHLPDITTVERTQRDGKKEKTERPVAIADYNKIVGGVDVSDQKVSQYDFDRKSTKWWKKVFYKHFMTAVVNAYILFQESKQRKIPLLQFIVPLSEAMMMEGKENATAKRKRTSRPSNASQLILNVGDHLLV</sequence>
<dbReference type="OrthoDB" id="6432816at2759"/>
<dbReference type="EMBL" id="BMAO01038804">
    <property type="protein sequence ID" value="GFR27220.1"/>
    <property type="molecule type" value="Genomic_DNA"/>
</dbReference>
<dbReference type="AlphaFoldDB" id="A0A8X6LZ19"/>
<dbReference type="InterPro" id="IPR029526">
    <property type="entry name" value="PGBD"/>
</dbReference>
<evidence type="ECO:0000259" key="1">
    <source>
        <dbReference type="Pfam" id="PF13843"/>
    </source>
</evidence>
<dbReference type="Proteomes" id="UP000887116">
    <property type="component" value="Unassembled WGS sequence"/>
</dbReference>